<dbReference type="SUPFAM" id="SSF50729">
    <property type="entry name" value="PH domain-like"/>
    <property type="match status" value="1"/>
</dbReference>
<evidence type="ECO:0000313" key="5">
    <source>
        <dbReference type="EMBL" id="TFK90108.1"/>
    </source>
</evidence>
<dbReference type="Proteomes" id="UP000308197">
    <property type="component" value="Unassembled WGS sequence"/>
</dbReference>
<keyword evidence="3" id="KW-0963">Cytoplasm</keyword>
<gene>
    <name evidence="5" type="ORF">K466DRAFT_639139</name>
</gene>
<evidence type="ECO:0000313" key="6">
    <source>
        <dbReference type="Proteomes" id="UP000308197"/>
    </source>
</evidence>
<feature type="compositionally biased region" description="Basic and acidic residues" evidence="4">
    <location>
        <begin position="589"/>
        <end position="598"/>
    </location>
</feature>
<comment type="subcellular location">
    <subcellularLocation>
        <location evidence="1">Cytoplasm</location>
    </subcellularLocation>
</comment>
<dbReference type="PANTHER" id="PTHR48125:SF12">
    <property type="entry name" value="AT HOOK TRANSCRIPTION FACTOR FAMILY-RELATED"/>
    <property type="match status" value="1"/>
</dbReference>
<dbReference type="AlphaFoldDB" id="A0A5C3PPC2"/>
<dbReference type="EMBL" id="ML211055">
    <property type="protein sequence ID" value="TFK90108.1"/>
    <property type="molecule type" value="Genomic_DNA"/>
</dbReference>
<proteinExistence type="inferred from homology"/>
<feature type="compositionally biased region" description="Polar residues" evidence="4">
    <location>
        <begin position="625"/>
        <end position="639"/>
    </location>
</feature>
<feature type="compositionally biased region" description="Basic and acidic residues" evidence="4">
    <location>
        <begin position="605"/>
        <end position="622"/>
    </location>
</feature>
<evidence type="ECO:0000256" key="3">
    <source>
        <dbReference type="ARBA" id="ARBA00022490"/>
    </source>
</evidence>
<reference evidence="5 6" key="1">
    <citation type="journal article" date="2019" name="Nat. Ecol. Evol.">
        <title>Megaphylogeny resolves global patterns of mushroom evolution.</title>
        <authorList>
            <person name="Varga T."/>
            <person name="Krizsan K."/>
            <person name="Foldi C."/>
            <person name="Dima B."/>
            <person name="Sanchez-Garcia M."/>
            <person name="Sanchez-Ramirez S."/>
            <person name="Szollosi G.J."/>
            <person name="Szarkandi J.G."/>
            <person name="Papp V."/>
            <person name="Albert L."/>
            <person name="Andreopoulos W."/>
            <person name="Angelini C."/>
            <person name="Antonin V."/>
            <person name="Barry K.W."/>
            <person name="Bougher N.L."/>
            <person name="Buchanan P."/>
            <person name="Buyck B."/>
            <person name="Bense V."/>
            <person name="Catcheside P."/>
            <person name="Chovatia M."/>
            <person name="Cooper J."/>
            <person name="Damon W."/>
            <person name="Desjardin D."/>
            <person name="Finy P."/>
            <person name="Geml J."/>
            <person name="Haridas S."/>
            <person name="Hughes K."/>
            <person name="Justo A."/>
            <person name="Karasinski D."/>
            <person name="Kautmanova I."/>
            <person name="Kiss B."/>
            <person name="Kocsube S."/>
            <person name="Kotiranta H."/>
            <person name="LaButti K.M."/>
            <person name="Lechner B.E."/>
            <person name="Liimatainen K."/>
            <person name="Lipzen A."/>
            <person name="Lukacs Z."/>
            <person name="Mihaltcheva S."/>
            <person name="Morgado L.N."/>
            <person name="Niskanen T."/>
            <person name="Noordeloos M.E."/>
            <person name="Ohm R.A."/>
            <person name="Ortiz-Santana B."/>
            <person name="Ovrebo C."/>
            <person name="Racz N."/>
            <person name="Riley R."/>
            <person name="Savchenko A."/>
            <person name="Shiryaev A."/>
            <person name="Soop K."/>
            <person name="Spirin V."/>
            <person name="Szebenyi C."/>
            <person name="Tomsovsky M."/>
            <person name="Tulloss R.E."/>
            <person name="Uehling J."/>
            <person name="Grigoriev I.V."/>
            <person name="Vagvolgyi C."/>
            <person name="Papp T."/>
            <person name="Martin F.M."/>
            <person name="Miettinen O."/>
            <person name="Hibbett D.S."/>
            <person name="Nagy L.G."/>
        </authorList>
    </citation>
    <scope>NUCLEOTIDE SEQUENCE [LARGE SCALE GENOMIC DNA]</scope>
    <source>
        <strain evidence="5 6">HHB13444</strain>
    </source>
</reference>
<feature type="region of interest" description="Disordered" evidence="4">
    <location>
        <begin position="404"/>
        <end position="541"/>
    </location>
</feature>
<feature type="compositionally biased region" description="Low complexity" evidence="4">
    <location>
        <begin position="462"/>
        <end position="476"/>
    </location>
</feature>
<dbReference type="GO" id="GO:0000290">
    <property type="term" value="P:deadenylation-dependent decapping of nuclear-transcribed mRNA"/>
    <property type="evidence" value="ECO:0007669"/>
    <property type="project" value="InterPro"/>
</dbReference>
<dbReference type="GO" id="GO:0005737">
    <property type="term" value="C:cytoplasm"/>
    <property type="evidence" value="ECO:0007669"/>
    <property type="project" value="UniProtKB-SubCell"/>
</dbReference>
<feature type="region of interest" description="Disordered" evidence="4">
    <location>
        <begin position="220"/>
        <end position="263"/>
    </location>
</feature>
<feature type="compositionally biased region" description="Acidic residues" evidence="4">
    <location>
        <begin position="430"/>
        <end position="440"/>
    </location>
</feature>
<protein>
    <submittedName>
        <fullName evidence="5">Uncharacterized protein</fullName>
    </submittedName>
</protein>
<dbReference type="InterPro" id="IPR010334">
    <property type="entry name" value="Dcp1"/>
</dbReference>
<dbReference type="InParanoid" id="A0A5C3PPC2"/>
<keyword evidence="6" id="KW-1185">Reference proteome</keyword>
<comment type="similarity">
    <text evidence="2">Belongs to the DCP1 family.</text>
</comment>
<organism evidence="5 6">
    <name type="scientific">Polyporus arcularius HHB13444</name>
    <dbReference type="NCBI Taxonomy" id="1314778"/>
    <lineage>
        <taxon>Eukaryota</taxon>
        <taxon>Fungi</taxon>
        <taxon>Dikarya</taxon>
        <taxon>Basidiomycota</taxon>
        <taxon>Agaricomycotina</taxon>
        <taxon>Agaricomycetes</taxon>
        <taxon>Polyporales</taxon>
        <taxon>Polyporaceae</taxon>
        <taxon>Polyporus</taxon>
    </lineage>
</organism>
<evidence type="ECO:0000256" key="1">
    <source>
        <dbReference type="ARBA" id="ARBA00004496"/>
    </source>
</evidence>
<feature type="region of interest" description="Disordered" evidence="4">
    <location>
        <begin position="573"/>
        <end position="672"/>
    </location>
</feature>
<dbReference type="STRING" id="1314778.A0A5C3PPC2"/>
<dbReference type="PANTHER" id="PTHR48125">
    <property type="entry name" value="LP07818P1"/>
    <property type="match status" value="1"/>
</dbReference>
<dbReference type="Pfam" id="PF06058">
    <property type="entry name" value="DCP1"/>
    <property type="match status" value="1"/>
</dbReference>
<evidence type="ECO:0000256" key="2">
    <source>
        <dbReference type="ARBA" id="ARBA00008778"/>
    </source>
</evidence>
<dbReference type="GO" id="GO:0008047">
    <property type="term" value="F:enzyme activator activity"/>
    <property type="evidence" value="ECO:0007669"/>
    <property type="project" value="InterPro"/>
</dbReference>
<sequence length="733" mass="79986">MAPRRHRSNSNVHNARNVATPPPPQRTITPSASAHKPGLSEAIYQTNLKVMLRREPSITGTVDQFPHVCIYRYDGNKWEKYGYEGSMFIYQKATYPTYGFYVLNRMGTEDYFRPIYPEDDMEILGEYLMVRFYPDYTQLRLEMNLPYPIPDEAKPAFSAELQKRLPAEYQERDLNKEKRGRSITLGLWMFATDAREPLKYVMMRLHSYIKRGLPYPEEFHYGPGRPPPPLPNFRTASSASMHDPQGPSEERTQTAPPDGVVTSQSVPTTIAANVAGSELDSLFAKLLPPSETPVATQAPATVPGKSVLDLFAALNGGPTHPFGQASVQSFPSSVSVPEPGPTPAARSLLDMMFASAAQSTPNAIPAPDIRSSYPDEIVIVSPKPTSSALPHVLTQDVLSSIMGVPPDSRASSAAPSSIGSRRSAHRYEGDNEYSEGEFTSEGELSKATVVGGSTRNIPTLAVPQGPSSGSEPEVSGKLNGARRIPGDATPRPPAGGMRLPPTSPPQFQQQRPETPARNGKVNGNGAVPSPTPGPAPRARPLVPFEAASDLWPYPRAPLDDRSLELQEDVVELDFTDTRALSDPAIFSSRLKEKKERKDKGRKNRKEREKEKEREKAEIEKGWDLPTQSAGQPAYQQSATGPVAEAATVPAQPQSQLANGPKPPKKAAANGHVQSVQNGALDGAAARDTIVTAMSGKAQVQLGRTEFVQELLTLIHTDKQFVDTLWKDYLSRAS</sequence>
<feature type="compositionally biased region" description="Low complexity" evidence="4">
    <location>
        <begin position="405"/>
        <end position="421"/>
    </location>
</feature>
<accession>A0A5C3PPC2</accession>
<dbReference type="Gene3D" id="2.30.29.30">
    <property type="entry name" value="Pleckstrin-homology domain (PH domain)/Phosphotyrosine-binding domain (PTB)"/>
    <property type="match status" value="1"/>
</dbReference>
<dbReference type="InterPro" id="IPR011993">
    <property type="entry name" value="PH-like_dom_sf"/>
</dbReference>
<feature type="region of interest" description="Disordered" evidence="4">
    <location>
        <begin position="1"/>
        <end position="35"/>
    </location>
</feature>
<dbReference type="CDD" id="cd09804">
    <property type="entry name" value="Dcp1"/>
    <property type="match status" value="1"/>
</dbReference>
<evidence type="ECO:0000256" key="4">
    <source>
        <dbReference type="SAM" id="MobiDB-lite"/>
    </source>
</evidence>
<name>A0A5C3PPC2_9APHY</name>